<gene>
    <name evidence="4" type="ORF">C8N38_101426</name>
</gene>
<keyword evidence="5" id="KW-1185">Reference proteome</keyword>
<evidence type="ECO:0000256" key="1">
    <source>
        <dbReference type="ARBA" id="ARBA00022679"/>
    </source>
</evidence>
<dbReference type="GO" id="GO:0016301">
    <property type="term" value="F:kinase activity"/>
    <property type="evidence" value="ECO:0007669"/>
    <property type="project" value="UniProtKB-KW"/>
</dbReference>
<evidence type="ECO:0000259" key="3">
    <source>
        <dbReference type="Pfam" id="PF00294"/>
    </source>
</evidence>
<evidence type="ECO:0000313" key="4">
    <source>
        <dbReference type="EMBL" id="PTW52121.1"/>
    </source>
</evidence>
<dbReference type="SUPFAM" id="SSF53613">
    <property type="entry name" value="Ribokinase-like"/>
    <property type="match status" value="1"/>
</dbReference>
<dbReference type="InterPro" id="IPR002173">
    <property type="entry name" value="Carboh/pur_kinase_PfkB_CS"/>
</dbReference>
<keyword evidence="1" id="KW-0808">Transferase</keyword>
<dbReference type="PANTHER" id="PTHR10584">
    <property type="entry name" value="SUGAR KINASE"/>
    <property type="match status" value="1"/>
</dbReference>
<feature type="domain" description="Carbohydrate kinase PfkB" evidence="3">
    <location>
        <begin position="7"/>
        <end position="104"/>
    </location>
</feature>
<organism evidence="4 5">
    <name type="scientific">Rhodovulum kholense</name>
    <dbReference type="NCBI Taxonomy" id="453584"/>
    <lineage>
        <taxon>Bacteria</taxon>
        <taxon>Pseudomonadati</taxon>
        <taxon>Pseudomonadota</taxon>
        <taxon>Alphaproteobacteria</taxon>
        <taxon>Rhodobacterales</taxon>
        <taxon>Paracoccaceae</taxon>
        <taxon>Rhodovulum</taxon>
    </lineage>
</organism>
<dbReference type="EMBL" id="QAYC01000001">
    <property type="protein sequence ID" value="PTW52121.1"/>
    <property type="molecule type" value="Genomic_DNA"/>
</dbReference>
<dbReference type="Pfam" id="PF00294">
    <property type="entry name" value="PfkB"/>
    <property type="match status" value="2"/>
</dbReference>
<dbReference type="Gene3D" id="3.40.1190.20">
    <property type="match status" value="1"/>
</dbReference>
<dbReference type="Proteomes" id="UP000244037">
    <property type="component" value="Unassembled WGS sequence"/>
</dbReference>
<dbReference type="AlphaFoldDB" id="A0A8E2VN29"/>
<dbReference type="PROSITE" id="PS00583">
    <property type="entry name" value="PFKB_KINASES_1"/>
    <property type="match status" value="1"/>
</dbReference>
<keyword evidence="2 4" id="KW-0418">Kinase</keyword>
<protein>
    <submittedName>
        <fullName evidence="4">Fructose-1-phosphate kinase PfkB-like protein</fullName>
    </submittedName>
</protein>
<dbReference type="InterPro" id="IPR029056">
    <property type="entry name" value="Ribokinase-like"/>
</dbReference>
<comment type="caution">
    <text evidence="4">The sequence shown here is derived from an EMBL/GenBank/DDBJ whole genome shotgun (WGS) entry which is preliminary data.</text>
</comment>
<dbReference type="PANTHER" id="PTHR10584:SF166">
    <property type="entry name" value="RIBOKINASE"/>
    <property type="match status" value="1"/>
</dbReference>
<dbReference type="RefSeq" id="WP_108023439.1">
    <property type="nucleotide sequence ID" value="NZ_QAYC01000001.1"/>
</dbReference>
<feature type="domain" description="Carbohydrate kinase PfkB" evidence="3">
    <location>
        <begin position="190"/>
        <end position="291"/>
    </location>
</feature>
<name>A0A8E2VN29_9RHOB</name>
<dbReference type="OrthoDB" id="7869371at2"/>
<sequence length="300" mass="29525">MSAELPILCIGAVLWDVIGRAPRPMAPGDDRPGRIARRPGGVALNVAAALARHGLRPAVLGAVGRDAEGAALIAATAALGIETRWLRRGARPTDIYMAIEDATGLVAAIADAGGLEAAGAAVLAPLIDGPLGAPDRPFAGTVVLDGNLLPGLLAGIAAHPAFAAADLRVAPASPGKAERIAPFLARPGATLYLNRAEAGLILGRELADAPTAAAALRAAGAARVLVTDGARAAAFASDDRLVAACPAPVEAAHVTGAGDALMAAHIAAELGGAPAGAALAAALAAATRHVTAEDDPCPSR</sequence>
<reference evidence="4 5" key="1">
    <citation type="submission" date="2018-04" db="EMBL/GenBank/DDBJ databases">
        <title>Genomic Encyclopedia of Archaeal and Bacterial Type Strains, Phase II (KMG-II): from individual species to whole genera.</title>
        <authorList>
            <person name="Goeker M."/>
        </authorList>
    </citation>
    <scope>NUCLEOTIDE SEQUENCE [LARGE SCALE GENOMIC DNA]</scope>
    <source>
        <strain evidence="4 5">DSM 19783</strain>
    </source>
</reference>
<evidence type="ECO:0000313" key="5">
    <source>
        <dbReference type="Proteomes" id="UP000244037"/>
    </source>
</evidence>
<proteinExistence type="predicted"/>
<dbReference type="InterPro" id="IPR011611">
    <property type="entry name" value="PfkB_dom"/>
</dbReference>
<evidence type="ECO:0000256" key="2">
    <source>
        <dbReference type="ARBA" id="ARBA00022777"/>
    </source>
</evidence>
<accession>A0A8E2VN29</accession>